<dbReference type="AlphaFoldDB" id="S0KZL7"/>
<keyword evidence="1" id="KW-0812">Transmembrane</keyword>
<dbReference type="PATRIC" id="fig|1140003.3.peg.1585"/>
<keyword evidence="1" id="KW-1133">Transmembrane helix</keyword>
<comment type="caution">
    <text evidence="2">The sequence shown here is derived from an EMBL/GenBank/DDBJ whole genome shotgun (WGS) entry which is preliminary data.</text>
</comment>
<dbReference type="Proteomes" id="UP000015961">
    <property type="component" value="Unassembled WGS sequence"/>
</dbReference>
<evidence type="ECO:0000313" key="3">
    <source>
        <dbReference type="Proteomes" id="UP000015961"/>
    </source>
</evidence>
<keyword evidence="3" id="KW-1185">Reference proteome</keyword>
<accession>S0KZL7</accession>
<dbReference type="OrthoDB" id="9985996at2"/>
<dbReference type="STRING" id="1140003.OMY_01644"/>
<reference evidence="2 3" key="1">
    <citation type="submission" date="2013-03" db="EMBL/GenBank/DDBJ databases">
        <title>The Genome Sequence of Enterococcus sulfureus ATCC_49903 (PacBio/Illumina hybrid assembly).</title>
        <authorList>
            <consortium name="The Broad Institute Genomics Platform"/>
            <consortium name="The Broad Institute Genome Sequencing Center for Infectious Disease"/>
            <person name="Earl A."/>
            <person name="Russ C."/>
            <person name="Gilmore M."/>
            <person name="Surin D."/>
            <person name="Walker B."/>
            <person name="Young S."/>
            <person name="Zeng Q."/>
            <person name="Gargeya S."/>
            <person name="Fitzgerald M."/>
            <person name="Haas B."/>
            <person name="Abouelleil A."/>
            <person name="Allen A.W."/>
            <person name="Alvarado L."/>
            <person name="Arachchi H.M."/>
            <person name="Berlin A.M."/>
            <person name="Chapman S.B."/>
            <person name="Gainer-Dewar J."/>
            <person name="Goldberg J."/>
            <person name="Griggs A."/>
            <person name="Gujja S."/>
            <person name="Hansen M."/>
            <person name="Howarth C."/>
            <person name="Imamovic A."/>
            <person name="Ireland A."/>
            <person name="Larimer J."/>
            <person name="McCowan C."/>
            <person name="Murphy C."/>
            <person name="Pearson M."/>
            <person name="Poon T.W."/>
            <person name="Priest M."/>
            <person name="Roberts A."/>
            <person name="Saif S."/>
            <person name="Shea T."/>
            <person name="Sisk P."/>
            <person name="Sykes S."/>
            <person name="Wortman J."/>
            <person name="Nusbaum C."/>
            <person name="Birren B."/>
        </authorList>
    </citation>
    <scope>NUCLEOTIDE SEQUENCE [LARGE SCALE GENOMIC DNA]</scope>
    <source>
        <strain evidence="2 3">ATCC 49903</strain>
    </source>
</reference>
<organism evidence="2 3">
    <name type="scientific">Enterococcus sulfureus ATCC 49903</name>
    <dbReference type="NCBI Taxonomy" id="1140003"/>
    <lineage>
        <taxon>Bacteria</taxon>
        <taxon>Bacillati</taxon>
        <taxon>Bacillota</taxon>
        <taxon>Bacilli</taxon>
        <taxon>Lactobacillales</taxon>
        <taxon>Enterococcaceae</taxon>
        <taxon>Enterococcus</taxon>
    </lineage>
</organism>
<gene>
    <name evidence="2" type="ORF">I573_00945</name>
</gene>
<keyword evidence="1" id="KW-0472">Membrane</keyword>
<sequence>MIIFATCMVILGVYLQKEFWPKIPQSISKYRGLFVSGTVLVASIVLKVPLNTGSLSFFIFLLFLYGMLTFIFDNRKGDSL</sequence>
<name>S0KZL7_9ENTE</name>
<proteinExistence type="predicted"/>
<dbReference type="RefSeq" id="WP_016186081.1">
    <property type="nucleotide sequence ID" value="NZ_ASWO01000003.1"/>
</dbReference>
<protein>
    <submittedName>
        <fullName evidence="2">Uncharacterized protein</fullName>
    </submittedName>
</protein>
<feature type="transmembrane region" description="Helical" evidence="1">
    <location>
        <begin position="54"/>
        <end position="72"/>
    </location>
</feature>
<evidence type="ECO:0000256" key="1">
    <source>
        <dbReference type="SAM" id="Phobius"/>
    </source>
</evidence>
<dbReference type="EMBL" id="ASWO01000003">
    <property type="protein sequence ID" value="EOT86192.1"/>
    <property type="molecule type" value="Genomic_DNA"/>
</dbReference>
<evidence type="ECO:0000313" key="2">
    <source>
        <dbReference type="EMBL" id="EOT86192.1"/>
    </source>
</evidence>